<reference evidence="2 3" key="1">
    <citation type="submission" date="2020-01" db="EMBL/GenBank/DDBJ databases">
        <title>Insect and environment-associated Actinomycetes.</title>
        <authorList>
            <person name="Currrie C."/>
            <person name="Chevrette M."/>
            <person name="Carlson C."/>
            <person name="Stubbendieck R."/>
            <person name="Wendt-Pienkowski E."/>
        </authorList>
    </citation>
    <scope>NUCLEOTIDE SEQUENCE [LARGE SCALE GENOMIC DNA]</scope>
    <source>
        <strain evidence="2 3">SID14438</strain>
    </source>
</reference>
<comment type="caution">
    <text evidence="2">The sequence shown here is derived from an EMBL/GenBank/DDBJ whole genome shotgun (WGS) entry which is preliminary data.</text>
</comment>
<organism evidence="2 3">
    <name type="scientific">Streptomyces microflavus</name>
    <name type="common">Streptomyces lipmanii</name>
    <dbReference type="NCBI Taxonomy" id="1919"/>
    <lineage>
        <taxon>Bacteria</taxon>
        <taxon>Bacillati</taxon>
        <taxon>Actinomycetota</taxon>
        <taxon>Actinomycetes</taxon>
        <taxon>Kitasatosporales</taxon>
        <taxon>Streptomycetaceae</taxon>
        <taxon>Streptomyces</taxon>
    </lineage>
</organism>
<dbReference type="AlphaFoldDB" id="A0A6N9VA98"/>
<protein>
    <recommendedName>
        <fullName evidence="1">Condensation domain-containing protein</fullName>
    </recommendedName>
</protein>
<sequence length="74" mass="7675">APFDLRTGPLLRVLAVRLGPAEHVLMATLHHIVTDGWSAGVLVRDLGALYAAALTGAPDAGLPALPVQYADHAL</sequence>
<dbReference type="Gene3D" id="3.30.559.10">
    <property type="entry name" value="Chloramphenicol acetyltransferase-like domain"/>
    <property type="match status" value="1"/>
</dbReference>
<feature type="non-terminal residue" evidence="2">
    <location>
        <position position="74"/>
    </location>
</feature>
<feature type="non-terminal residue" evidence="2">
    <location>
        <position position="1"/>
    </location>
</feature>
<dbReference type="GO" id="GO:0008610">
    <property type="term" value="P:lipid biosynthetic process"/>
    <property type="evidence" value="ECO:0007669"/>
    <property type="project" value="UniProtKB-ARBA"/>
</dbReference>
<dbReference type="Pfam" id="PF00668">
    <property type="entry name" value="Condensation"/>
    <property type="match status" value="1"/>
</dbReference>
<dbReference type="SUPFAM" id="SSF52777">
    <property type="entry name" value="CoA-dependent acyltransferases"/>
    <property type="match status" value="1"/>
</dbReference>
<dbReference type="InterPro" id="IPR001242">
    <property type="entry name" value="Condensation_dom"/>
</dbReference>
<feature type="domain" description="Condensation" evidence="1">
    <location>
        <begin position="2"/>
        <end position="73"/>
    </location>
</feature>
<dbReference type="RefSeq" id="WP_164357394.1">
    <property type="nucleotide sequence ID" value="NZ_JAAGME010000641.1"/>
</dbReference>
<dbReference type="EMBL" id="JAAGME010000641">
    <property type="protein sequence ID" value="NEB68382.1"/>
    <property type="molecule type" value="Genomic_DNA"/>
</dbReference>
<evidence type="ECO:0000259" key="1">
    <source>
        <dbReference type="Pfam" id="PF00668"/>
    </source>
</evidence>
<proteinExistence type="predicted"/>
<gene>
    <name evidence="2" type="ORF">G3I39_15200</name>
</gene>
<evidence type="ECO:0000313" key="3">
    <source>
        <dbReference type="Proteomes" id="UP000471648"/>
    </source>
</evidence>
<dbReference type="GO" id="GO:0003824">
    <property type="term" value="F:catalytic activity"/>
    <property type="evidence" value="ECO:0007669"/>
    <property type="project" value="InterPro"/>
</dbReference>
<dbReference type="InterPro" id="IPR023213">
    <property type="entry name" value="CAT-like_dom_sf"/>
</dbReference>
<evidence type="ECO:0000313" key="2">
    <source>
        <dbReference type="EMBL" id="NEB68382.1"/>
    </source>
</evidence>
<dbReference type="Proteomes" id="UP000471648">
    <property type="component" value="Unassembled WGS sequence"/>
</dbReference>
<name>A0A6N9VA98_STRMI</name>
<accession>A0A6N9VA98</accession>